<evidence type="ECO:0000313" key="3">
    <source>
        <dbReference type="Proteomes" id="UP000827092"/>
    </source>
</evidence>
<organism evidence="2 3">
    <name type="scientific">Oedothorax gibbosus</name>
    <dbReference type="NCBI Taxonomy" id="931172"/>
    <lineage>
        <taxon>Eukaryota</taxon>
        <taxon>Metazoa</taxon>
        <taxon>Ecdysozoa</taxon>
        <taxon>Arthropoda</taxon>
        <taxon>Chelicerata</taxon>
        <taxon>Arachnida</taxon>
        <taxon>Araneae</taxon>
        <taxon>Araneomorphae</taxon>
        <taxon>Entelegynae</taxon>
        <taxon>Araneoidea</taxon>
        <taxon>Linyphiidae</taxon>
        <taxon>Erigoninae</taxon>
        <taxon>Oedothorax</taxon>
    </lineage>
</organism>
<reference evidence="2 3" key="1">
    <citation type="journal article" date="2022" name="Nat. Ecol. Evol.">
        <title>A masculinizing supergene underlies an exaggerated male reproductive morph in a spider.</title>
        <authorList>
            <person name="Hendrickx F."/>
            <person name="De Corte Z."/>
            <person name="Sonet G."/>
            <person name="Van Belleghem S.M."/>
            <person name="Kostlbacher S."/>
            <person name="Vangestel C."/>
        </authorList>
    </citation>
    <scope>NUCLEOTIDE SEQUENCE [LARGE SCALE GENOMIC DNA]</scope>
    <source>
        <strain evidence="2">W744_W776</strain>
    </source>
</reference>
<protein>
    <submittedName>
        <fullName evidence="2">Uncharacterized protein</fullName>
    </submittedName>
</protein>
<name>A0AAV6TES1_9ARAC</name>
<comment type="caution">
    <text evidence="2">The sequence shown here is derived from an EMBL/GenBank/DDBJ whole genome shotgun (WGS) entry which is preliminary data.</text>
</comment>
<feature type="region of interest" description="Disordered" evidence="1">
    <location>
        <begin position="75"/>
        <end position="94"/>
    </location>
</feature>
<evidence type="ECO:0000256" key="1">
    <source>
        <dbReference type="SAM" id="MobiDB-lite"/>
    </source>
</evidence>
<dbReference type="Proteomes" id="UP000827092">
    <property type="component" value="Unassembled WGS sequence"/>
</dbReference>
<evidence type="ECO:0000313" key="2">
    <source>
        <dbReference type="EMBL" id="KAG8162619.1"/>
    </source>
</evidence>
<accession>A0AAV6TES1</accession>
<dbReference type="AlphaFoldDB" id="A0AAV6TES1"/>
<proteinExistence type="predicted"/>
<sequence>MSASYPEGNLEGKPAIDGFDCLTPLTQIYDRFARQNRTGPHQSFLGLVLSGHSSPSFGSQSCAQKSAPFPKWKRRVPVRPPAREPGGPQCGPTSAACLSFRRGLIQDP</sequence>
<dbReference type="EMBL" id="JAFNEN010005718">
    <property type="protein sequence ID" value="KAG8162619.1"/>
    <property type="molecule type" value="Genomic_DNA"/>
</dbReference>
<gene>
    <name evidence="2" type="ORF">JTE90_010615</name>
</gene>
<keyword evidence="3" id="KW-1185">Reference proteome</keyword>